<sequence length="235" mass="27016">MIFGKHQYRLSIPWSEWLRFFCMKAATSLLDAFIFLQSLIAPAKRLTDQPLPIDEDTIDELFLSESNWEPDSEEFGQIRIVKKCLAVKSLSIESCEESCGPDAFHCAEIRAMELVRGHTSIPVPRIRRALPYSSIPVPRIRRVLPNEFQDPPRPRITHCWLVMDYVPGQLLGDAWPRLGMWKKLWVVVTLRRYVKELRKISQPYNGCVGEVPAHGKPLRCNLPEVLELRGPSLPS</sequence>
<accession>A0ABR1JAZ9</accession>
<dbReference type="EMBL" id="JBANRG010000021">
    <property type="protein sequence ID" value="KAK7456422.1"/>
    <property type="molecule type" value="Genomic_DNA"/>
</dbReference>
<evidence type="ECO:0008006" key="3">
    <source>
        <dbReference type="Google" id="ProtNLM"/>
    </source>
</evidence>
<evidence type="ECO:0000313" key="1">
    <source>
        <dbReference type="EMBL" id="KAK7456422.1"/>
    </source>
</evidence>
<reference evidence="1 2" key="1">
    <citation type="submission" date="2024-01" db="EMBL/GenBank/DDBJ databases">
        <title>A draft genome for the cacao thread blight pathogen Marasmiellus scandens.</title>
        <authorList>
            <person name="Baruah I.K."/>
            <person name="Leung J."/>
            <person name="Bukari Y."/>
            <person name="Amoako-Attah I."/>
            <person name="Meinhardt L.W."/>
            <person name="Bailey B.A."/>
            <person name="Cohen S.P."/>
        </authorList>
    </citation>
    <scope>NUCLEOTIDE SEQUENCE [LARGE SCALE GENOMIC DNA]</scope>
    <source>
        <strain evidence="1 2">GH-19</strain>
    </source>
</reference>
<proteinExistence type="predicted"/>
<keyword evidence="2" id="KW-1185">Reference proteome</keyword>
<name>A0ABR1JAZ9_9AGAR</name>
<evidence type="ECO:0000313" key="2">
    <source>
        <dbReference type="Proteomes" id="UP001498398"/>
    </source>
</evidence>
<gene>
    <name evidence="1" type="ORF">VKT23_010670</name>
</gene>
<organism evidence="1 2">
    <name type="scientific">Marasmiellus scandens</name>
    <dbReference type="NCBI Taxonomy" id="2682957"/>
    <lineage>
        <taxon>Eukaryota</taxon>
        <taxon>Fungi</taxon>
        <taxon>Dikarya</taxon>
        <taxon>Basidiomycota</taxon>
        <taxon>Agaricomycotina</taxon>
        <taxon>Agaricomycetes</taxon>
        <taxon>Agaricomycetidae</taxon>
        <taxon>Agaricales</taxon>
        <taxon>Marasmiineae</taxon>
        <taxon>Omphalotaceae</taxon>
        <taxon>Marasmiellus</taxon>
    </lineage>
</organism>
<comment type="caution">
    <text evidence="1">The sequence shown here is derived from an EMBL/GenBank/DDBJ whole genome shotgun (WGS) entry which is preliminary data.</text>
</comment>
<protein>
    <recommendedName>
        <fullName evidence="3">Protein kinase domain-containing protein</fullName>
    </recommendedName>
</protein>
<dbReference type="Proteomes" id="UP001498398">
    <property type="component" value="Unassembled WGS sequence"/>
</dbReference>